<dbReference type="InterPro" id="IPR015421">
    <property type="entry name" value="PyrdxlP-dep_Trfase_major"/>
</dbReference>
<evidence type="ECO:0000256" key="1">
    <source>
        <dbReference type="ARBA" id="ARBA00022898"/>
    </source>
</evidence>
<organism evidence="3 4">
    <name type="scientific">Glycocaulis albus</name>
    <dbReference type="NCBI Taxonomy" id="1382801"/>
    <lineage>
        <taxon>Bacteria</taxon>
        <taxon>Pseudomonadati</taxon>
        <taxon>Pseudomonadota</taxon>
        <taxon>Alphaproteobacteria</taxon>
        <taxon>Maricaulales</taxon>
        <taxon>Maricaulaceae</taxon>
        <taxon>Glycocaulis</taxon>
    </lineage>
</organism>
<dbReference type="EMBL" id="BMFS01000006">
    <property type="protein sequence ID" value="GGH00917.1"/>
    <property type="molecule type" value="Genomic_DNA"/>
</dbReference>
<keyword evidence="4" id="KW-1185">Reference proteome</keyword>
<keyword evidence="3" id="KW-0808">Transferase</keyword>
<evidence type="ECO:0000259" key="2">
    <source>
        <dbReference type="Pfam" id="PF00266"/>
    </source>
</evidence>
<dbReference type="Pfam" id="PF00266">
    <property type="entry name" value="Aminotran_5"/>
    <property type="match status" value="1"/>
</dbReference>
<gene>
    <name evidence="3" type="ORF">GCM10007420_16170</name>
</gene>
<dbReference type="PANTHER" id="PTHR43686:SF1">
    <property type="entry name" value="AMINOTRAN_5 DOMAIN-CONTAINING PROTEIN"/>
    <property type="match status" value="1"/>
</dbReference>
<dbReference type="Gene3D" id="3.90.1150.10">
    <property type="entry name" value="Aspartate Aminotransferase, domain 1"/>
    <property type="match status" value="1"/>
</dbReference>
<dbReference type="SUPFAM" id="SSF53383">
    <property type="entry name" value="PLP-dependent transferases"/>
    <property type="match status" value="1"/>
</dbReference>
<accession>A0ABQ1XR32</accession>
<keyword evidence="3" id="KW-0032">Aminotransferase</keyword>
<dbReference type="PANTHER" id="PTHR43686">
    <property type="entry name" value="SULFURTRANSFERASE-RELATED"/>
    <property type="match status" value="1"/>
</dbReference>
<keyword evidence="1" id="KW-0663">Pyridoxal phosphate</keyword>
<dbReference type="RefSeq" id="WP_188452061.1">
    <property type="nucleotide sequence ID" value="NZ_BMFS01000006.1"/>
</dbReference>
<dbReference type="GO" id="GO:0008483">
    <property type="term" value="F:transaminase activity"/>
    <property type="evidence" value="ECO:0007669"/>
    <property type="project" value="UniProtKB-KW"/>
</dbReference>
<evidence type="ECO:0000313" key="3">
    <source>
        <dbReference type="EMBL" id="GGH00917.1"/>
    </source>
</evidence>
<reference evidence="4" key="1">
    <citation type="journal article" date="2019" name="Int. J. Syst. Evol. Microbiol.">
        <title>The Global Catalogue of Microorganisms (GCM) 10K type strain sequencing project: providing services to taxonomists for standard genome sequencing and annotation.</title>
        <authorList>
            <consortium name="The Broad Institute Genomics Platform"/>
            <consortium name="The Broad Institute Genome Sequencing Center for Infectious Disease"/>
            <person name="Wu L."/>
            <person name="Ma J."/>
        </authorList>
    </citation>
    <scope>NUCLEOTIDE SEQUENCE [LARGE SCALE GENOMIC DNA]</scope>
    <source>
        <strain evidence="4">CGMCC 1.12766</strain>
    </source>
</reference>
<feature type="domain" description="Aminotransferase class V" evidence="2">
    <location>
        <begin position="154"/>
        <end position="471"/>
    </location>
</feature>
<dbReference type="InterPro" id="IPR000192">
    <property type="entry name" value="Aminotrans_V_dom"/>
</dbReference>
<dbReference type="Proteomes" id="UP000648722">
    <property type="component" value="Unassembled WGS sequence"/>
</dbReference>
<protein>
    <submittedName>
        <fullName evidence="3">Aminotransferase</fullName>
    </submittedName>
</protein>
<sequence>MAATDISGTQAVDALREGLTARHGMIRTPFGERTLVYADYTASGRPHRAVEDQINALHALLANPHTEDSATGRASNAWLKQAEATIRRAVNASEDDALIPCGTGATAAIHKLQEILGIACPPASLARMGDAVSAALGPEAKAALEAHLAATRPVVFVGPYEHHSNELSWRESMAEVVRVKLCPDGGIDYAALETLLKAPQWRGRARIGAFSAASNVTGIITDVRRLAKLLHAHDAILALDCAASAPYTAIDMHPADDPDAAIDAVSFSPHKFVGGPGSCGVLVFNKALYRNDLPPTCCAGGTVRYVWDGGHDFLDDVEAREKAGTPGLPQLVRAALALELRDALGLERLHAIEQDYLERAFAAWQTCPGVEILGPKDPARRLAIVSFNVRDPRGGWLHPRFVTTLLSDLFGIQARAGCACAGPYAHDLLGLDQDEALAYRDAVLSGHAGLRPGWSRVSLHWAMDEAEIDYLINAIAFLSAEGWKFLDLYRFDVTTGAWSWRGAARMDAREALCGERSKDRGALFAALLDEARARACALSPCPDARPRLPEPVEHLRQFSLPVE</sequence>
<evidence type="ECO:0000313" key="4">
    <source>
        <dbReference type="Proteomes" id="UP000648722"/>
    </source>
</evidence>
<dbReference type="InterPro" id="IPR015422">
    <property type="entry name" value="PyrdxlP-dep_Trfase_small"/>
</dbReference>
<proteinExistence type="predicted"/>
<comment type="caution">
    <text evidence="3">The sequence shown here is derived from an EMBL/GenBank/DDBJ whole genome shotgun (WGS) entry which is preliminary data.</text>
</comment>
<dbReference type="InterPro" id="IPR015424">
    <property type="entry name" value="PyrdxlP-dep_Trfase"/>
</dbReference>
<dbReference type="Gene3D" id="3.40.640.10">
    <property type="entry name" value="Type I PLP-dependent aspartate aminotransferase-like (Major domain)"/>
    <property type="match status" value="1"/>
</dbReference>
<name>A0ABQ1XR32_9PROT</name>